<evidence type="ECO:0000259" key="3">
    <source>
        <dbReference type="SMART" id="SM00849"/>
    </source>
</evidence>
<dbReference type="InterPro" id="IPR001279">
    <property type="entry name" value="Metallo-B-lactamas"/>
</dbReference>
<comment type="caution">
    <text evidence="4">The sequence shown here is derived from an EMBL/GenBank/DDBJ whole genome shotgun (WGS) entry which is preliminary data.</text>
</comment>
<accession>A0ABV3TMT0</accession>
<proteinExistence type="inferred from homology"/>
<dbReference type="RefSeq" id="WP_368392550.1">
    <property type="nucleotide sequence ID" value="NZ_JBFRYC010000010.1"/>
</dbReference>
<dbReference type="SUPFAM" id="SSF56281">
    <property type="entry name" value="Metallo-hydrolase/oxidoreductase"/>
    <property type="match status" value="1"/>
</dbReference>
<sequence>MKRFVLALLALMPLPLAAQTLHSTEVAPGTYAIQGPFGQRDAENLGNNATFGLIVTDAGAVLVDAGASFKGAQALDEVIKTLTDQPVTYVINTGGQDHRWLGNSYWQAQGAQVIASDDAVADQKARGSMELTVLDALMGKAALAGTTPAYADISFDEHHSLTLGGREIEITHPGPAHTPGDSYVWLPAQSVMFTGDIVFVGRILGVLDMSSSKGWVAAFDDMAAHNPKVVVPGHGPATELATARHDTYDYLTNLRTEMATYIEGGGEIIGSVEVDQSAFSYLQDFDMLAKRNAQAVFSQMEWE</sequence>
<dbReference type="Gene3D" id="3.60.15.10">
    <property type="entry name" value="Ribonuclease Z/Hydroxyacylglutathione hydrolase-like"/>
    <property type="match status" value="1"/>
</dbReference>
<protein>
    <submittedName>
        <fullName evidence="4">MBL fold metallo-hydrolase</fullName>
    </submittedName>
</protein>
<dbReference type="InterPro" id="IPR050855">
    <property type="entry name" value="NDM-1-like"/>
</dbReference>
<dbReference type="Proteomes" id="UP001557465">
    <property type="component" value="Unassembled WGS sequence"/>
</dbReference>
<dbReference type="Pfam" id="PF00753">
    <property type="entry name" value="Lactamase_B"/>
    <property type="match status" value="1"/>
</dbReference>
<evidence type="ECO:0000256" key="1">
    <source>
        <dbReference type="ARBA" id="ARBA00005250"/>
    </source>
</evidence>
<reference evidence="4 5" key="1">
    <citation type="journal article" date="2011" name="Int. J. Syst. Evol. Microbiol.">
        <title>Zhongshania antarctica gen. nov., sp. nov. and Zhongshania guokunii sp. nov., gammaproteobacteria respectively isolated from coastal attached (fast) ice and surface seawater of the Antarctic.</title>
        <authorList>
            <person name="Li H.J."/>
            <person name="Zhang X.Y."/>
            <person name="Chen C.X."/>
            <person name="Zhang Y.J."/>
            <person name="Gao Z.M."/>
            <person name="Yu Y."/>
            <person name="Chen X.L."/>
            <person name="Chen B."/>
            <person name="Zhang Y.Z."/>
        </authorList>
    </citation>
    <scope>NUCLEOTIDE SEQUENCE [LARGE SCALE GENOMIC DNA]</scope>
    <source>
        <strain evidence="4 5">15-R06ZXC-3</strain>
    </source>
</reference>
<dbReference type="EMBL" id="JBFRYC010000010">
    <property type="protein sequence ID" value="MEX1662884.1"/>
    <property type="molecule type" value="Genomic_DNA"/>
</dbReference>
<keyword evidence="5" id="KW-1185">Reference proteome</keyword>
<comment type="similarity">
    <text evidence="1">Belongs to the metallo-beta-lactamase superfamily. Class-B beta-lactamase family.</text>
</comment>
<keyword evidence="2" id="KW-0732">Signal</keyword>
<dbReference type="InterPro" id="IPR036866">
    <property type="entry name" value="RibonucZ/Hydroxyglut_hydro"/>
</dbReference>
<feature type="chain" id="PRO_5046122200" evidence="2">
    <location>
        <begin position="19"/>
        <end position="303"/>
    </location>
</feature>
<feature type="signal peptide" evidence="2">
    <location>
        <begin position="1"/>
        <end position="18"/>
    </location>
</feature>
<evidence type="ECO:0000313" key="5">
    <source>
        <dbReference type="Proteomes" id="UP001557465"/>
    </source>
</evidence>
<name>A0ABV3TMT0_9RHOB</name>
<organism evidence="4 5">
    <name type="scientific">Thioclava arctica</name>
    <dbReference type="NCBI Taxonomy" id="3238301"/>
    <lineage>
        <taxon>Bacteria</taxon>
        <taxon>Pseudomonadati</taxon>
        <taxon>Pseudomonadota</taxon>
        <taxon>Alphaproteobacteria</taxon>
        <taxon>Rhodobacterales</taxon>
        <taxon>Paracoccaceae</taxon>
        <taxon>Thioclava</taxon>
    </lineage>
</organism>
<dbReference type="PANTHER" id="PTHR42951">
    <property type="entry name" value="METALLO-BETA-LACTAMASE DOMAIN-CONTAINING"/>
    <property type="match status" value="1"/>
</dbReference>
<dbReference type="SMART" id="SM00849">
    <property type="entry name" value="Lactamase_B"/>
    <property type="match status" value="1"/>
</dbReference>
<dbReference type="CDD" id="cd16282">
    <property type="entry name" value="metallo-hydrolase-like_MBL-fold"/>
    <property type="match status" value="1"/>
</dbReference>
<dbReference type="PANTHER" id="PTHR42951:SF4">
    <property type="entry name" value="ACYL-COENZYME A THIOESTERASE MBLAC2"/>
    <property type="match status" value="1"/>
</dbReference>
<feature type="domain" description="Metallo-beta-lactamase" evidence="3">
    <location>
        <begin position="48"/>
        <end position="234"/>
    </location>
</feature>
<evidence type="ECO:0000256" key="2">
    <source>
        <dbReference type="SAM" id="SignalP"/>
    </source>
</evidence>
<evidence type="ECO:0000313" key="4">
    <source>
        <dbReference type="EMBL" id="MEX1662884.1"/>
    </source>
</evidence>
<gene>
    <name evidence="4" type="ORF">AB4874_14690</name>
</gene>